<dbReference type="SUPFAM" id="SSF48371">
    <property type="entry name" value="ARM repeat"/>
    <property type="match status" value="1"/>
</dbReference>
<feature type="compositionally biased region" description="Basic and acidic residues" evidence="1">
    <location>
        <begin position="354"/>
        <end position="363"/>
    </location>
</feature>
<dbReference type="FunFam" id="1.25.10.10:FF:000549">
    <property type="entry name" value="ARM repeat superfamily protein"/>
    <property type="match status" value="1"/>
</dbReference>
<evidence type="ECO:0000313" key="3">
    <source>
        <dbReference type="EMBL" id="CAK9177299.1"/>
    </source>
</evidence>
<organism evidence="3 4">
    <name type="scientific">Ilex paraguariensis</name>
    <name type="common">yerba mate</name>
    <dbReference type="NCBI Taxonomy" id="185542"/>
    <lineage>
        <taxon>Eukaryota</taxon>
        <taxon>Viridiplantae</taxon>
        <taxon>Streptophyta</taxon>
        <taxon>Embryophyta</taxon>
        <taxon>Tracheophyta</taxon>
        <taxon>Spermatophyta</taxon>
        <taxon>Magnoliopsida</taxon>
        <taxon>eudicotyledons</taxon>
        <taxon>Gunneridae</taxon>
        <taxon>Pentapetalae</taxon>
        <taxon>asterids</taxon>
        <taxon>campanulids</taxon>
        <taxon>Aquifoliales</taxon>
        <taxon>Aquifoliaceae</taxon>
        <taxon>Ilex</taxon>
    </lineage>
</organism>
<dbReference type="AlphaFoldDB" id="A0ABC8UAJ1"/>
<sequence>MSLSKQNQAASTRELKHRVLTCLHKLSDRDTHSAAAVELESMVKTLSPDTLSPFLSAISATDSADKSAVRKQCLRLISLLSESHGNSISPFLPKLLSSIIRRLRDSDSSVRSACISATASLSSHLTKPPFSSIMKPFVDTLVTEQDLNAQIGAALCLARAIDVSDDPEPMYLRKLVPRMERLLRSESFKAKAALLTLIGSVVGAGGAKSQLLVKNLVACLMEFVRSEDWAARKASAEALITLAVVERETLPEFKASCLKTFEAKRFDKVKIVRETMNQMVEVWKGIPDFLEEISPPPESQFCSKEDASDGHCPPGLKISCNISSGTPQVKRNIVLADRSPLPDGSSTATTRRRSLLDSSDKRKGPAMFRKLDCKKPTGGKVKISAPHAPLRAVVGEDEPGSGDEKTQEKVDKDRNGFQKTEMTRRALFSKISDEKIHKFCGSRVVPCNDESSESIIVVNNVTGDLSRGHKECEDLSLIRKLLVQIENQQSNLLDLLQGFIGSSQNGMHSLETRVHGLELALDEISYDLAVSTGRMSNPNSATMCCKLPGAEFLSSKLWGRTEGRFSTSRFSSSGTPSVAAMRNKTDKNGNNETFNLENRRFRHQGGGGGFIVNPLADIKSQGISEITSNRVSKNVPDGV</sequence>
<reference evidence="3 4" key="1">
    <citation type="submission" date="2024-02" db="EMBL/GenBank/DDBJ databases">
        <authorList>
            <person name="Vignale AGUSTIN F."/>
            <person name="Sosa J E."/>
            <person name="Modenutti C."/>
        </authorList>
    </citation>
    <scope>NUCLEOTIDE SEQUENCE [LARGE SCALE GENOMIC DNA]</scope>
</reference>
<evidence type="ECO:0000259" key="2">
    <source>
        <dbReference type="Pfam" id="PF24714"/>
    </source>
</evidence>
<feature type="region of interest" description="Disordered" evidence="1">
    <location>
        <begin position="568"/>
        <end position="591"/>
    </location>
</feature>
<accession>A0ABC8UAJ1</accession>
<dbReference type="Gene3D" id="1.25.10.10">
    <property type="entry name" value="Leucine-rich Repeat Variant"/>
    <property type="match status" value="1"/>
</dbReference>
<comment type="caution">
    <text evidence="3">The sequence shown here is derived from an EMBL/GenBank/DDBJ whole genome shotgun (WGS) entry which is preliminary data.</text>
</comment>
<dbReference type="InterPro" id="IPR033337">
    <property type="entry name" value="TORTIFOLIA1/SINE1-2"/>
</dbReference>
<feature type="region of interest" description="Disordered" evidence="1">
    <location>
        <begin position="393"/>
        <end position="413"/>
    </location>
</feature>
<evidence type="ECO:0000313" key="4">
    <source>
        <dbReference type="Proteomes" id="UP001642360"/>
    </source>
</evidence>
<dbReference type="InterPro" id="IPR057600">
    <property type="entry name" value="TORTIFOLIA1/SINE1-2_N"/>
</dbReference>
<evidence type="ECO:0000256" key="1">
    <source>
        <dbReference type="SAM" id="MobiDB-lite"/>
    </source>
</evidence>
<protein>
    <recommendedName>
        <fullName evidence="2">TORTIFOLIA1/SINE1-2 N-terminal domain-containing protein</fullName>
    </recommendedName>
</protein>
<dbReference type="PANTHER" id="PTHR31355">
    <property type="entry name" value="MICROTUBULE-ASSOCIATED PROTEIN TORTIFOLIA1"/>
    <property type="match status" value="1"/>
</dbReference>
<dbReference type="PANTHER" id="PTHR31355:SF8">
    <property type="entry name" value="TORTIFOLIA1-LIKE PROTEIN 3"/>
    <property type="match status" value="1"/>
</dbReference>
<feature type="domain" description="TORTIFOLIA1/SINE1-2 N-terminal" evidence="2">
    <location>
        <begin position="13"/>
        <end position="284"/>
    </location>
</feature>
<keyword evidence="4" id="KW-1185">Reference proteome</keyword>
<proteinExistence type="predicted"/>
<dbReference type="EMBL" id="CAUOFW020007024">
    <property type="protein sequence ID" value="CAK9177299.1"/>
    <property type="molecule type" value="Genomic_DNA"/>
</dbReference>
<dbReference type="InterPro" id="IPR011989">
    <property type="entry name" value="ARM-like"/>
</dbReference>
<feature type="region of interest" description="Disordered" evidence="1">
    <location>
        <begin position="338"/>
        <end position="363"/>
    </location>
</feature>
<dbReference type="Proteomes" id="UP001642360">
    <property type="component" value="Unassembled WGS sequence"/>
</dbReference>
<feature type="compositionally biased region" description="Basic and acidic residues" evidence="1">
    <location>
        <begin position="402"/>
        <end position="413"/>
    </location>
</feature>
<dbReference type="InterPro" id="IPR016024">
    <property type="entry name" value="ARM-type_fold"/>
</dbReference>
<dbReference type="Pfam" id="PF24714">
    <property type="entry name" value="TOR1L1_N"/>
    <property type="match status" value="1"/>
</dbReference>
<gene>
    <name evidence="3" type="ORF">ILEXP_LOCUS47178</name>
</gene>
<name>A0ABC8UAJ1_9AQUA</name>